<organism evidence="2 3">
    <name type="scientific">Roseovarius phycicola</name>
    <dbReference type="NCBI Taxonomy" id="3080976"/>
    <lineage>
        <taxon>Bacteria</taxon>
        <taxon>Pseudomonadati</taxon>
        <taxon>Pseudomonadota</taxon>
        <taxon>Alphaproteobacteria</taxon>
        <taxon>Rhodobacterales</taxon>
        <taxon>Roseobacteraceae</taxon>
        <taxon>Roseovarius</taxon>
    </lineage>
</organism>
<reference evidence="2 3" key="1">
    <citation type="submission" date="2023-10" db="EMBL/GenBank/DDBJ databases">
        <title>Roseovarius strain S88 nov., isolated from a marine algae.</title>
        <authorList>
            <person name="Lee M.W."/>
            <person name="Lee J.K."/>
            <person name="Kim J.M."/>
            <person name="Choi D.G."/>
            <person name="Baek J.H."/>
            <person name="Bayburt H."/>
            <person name="Jung J.J."/>
            <person name="Han D.M."/>
            <person name="Jeon C.O."/>
        </authorList>
    </citation>
    <scope>NUCLEOTIDE SEQUENCE [LARGE SCALE GENOMIC DNA]</scope>
    <source>
        <strain evidence="2 3">S88</strain>
    </source>
</reference>
<dbReference type="Pfam" id="PF19576">
    <property type="entry name" value="Acyltransf_2"/>
    <property type="match status" value="1"/>
</dbReference>
<dbReference type="SMART" id="SM00563">
    <property type="entry name" value="PlsC"/>
    <property type="match status" value="1"/>
</dbReference>
<accession>A0ABZ2HE33</accession>
<evidence type="ECO:0000259" key="1">
    <source>
        <dbReference type="SMART" id="SM00563"/>
    </source>
</evidence>
<dbReference type="Proteomes" id="UP001364156">
    <property type="component" value="Chromosome"/>
</dbReference>
<dbReference type="InterPro" id="IPR002123">
    <property type="entry name" value="Plipid/glycerol_acylTrfase"/>
</dbReference>
<gene>
    <name evidence="2" type="ORF">RZ517_11345</name>
</gene>
<protein>
    <submittedName>
        <fullName evidence="2">Lysophospholipid acyltransferase family protein</fullName>
        <ecNumber evidence="2">2.3.1.-</ecNumber>
    </submittedName>
</protein>
<proteinExistence type="predicted"/>
<dbReference type="InterPro" id="IPR045746">
    <property type="entry name" value="ACT14924-like_Acyltransf_dom"/>
</dbReference>
<dbReference type="EC" id="2.3.1.-" evidence="2"/>
<keyword evidence="3" id="KW-1185">Reference proteome</keyword>
<dbReference type="CDD" id="cd07986">
    <property type="entry name" value="LPLAT_ACT14924-like"/>
    <property type="match status" value="1"/>
</dbReference>
<dbReference type="EMBL" id="CP146069">
    <property type="protein sequence ID" value="WWR45397.1"/>
    <property type="molecule type" value="Genomic_DNA"/>
</dbReference>
<keyword evidence="2" id="KW-0012">Acyltransferase</keyword>
<name>A0ABZ2HE33_9RHOB</name>
<dbReference type="RefSeq" id="WP_338548340.1">
    <property type="nucleotide sequence ID" value="NZ_CP146069.1"/>
</dbReference>
<evidence type="ECO:0000313" key="2">
    <source>
        <dbReference type="EMBL" id="WWR45397.1"/>
    </source>
</evidence>
<feature type="domain" description="Phospholipid/glycerol acyltransferase" evidence="1">
    <location>
        <begin position="83"/>
        <end position="206"/>
    </location>
</feature>
<sequence length="287" mass="31676">MRQDRHIARDISYAYSAQTRGGRAMIRTMENLTGRIRLIKRAEGYEHEVAAGRDFWQVMVERYGLSLEVTGGSLANIPAEGPLILIANHPYGILDGLMMGHILSQTRGDFRILANSVFRKAEDLNRVVLPVSFDETKEAVALNLQTRKTALNYLGQGGAIGIFPGGTVSTGARPFGQPLDPSWRSFTARMIAKSGGKVVPIYFEGHTSRLFQVASHLHSTLRMGLLIKEFGKRVDTPVEVVIGKPIAQHELAERATDAKSLMAFLRHKTYELANGAVDPNALGFEFE</sequence>
<dbReference type="SUPFAM" id="SSF69593">
    <property type="entry name" value="Glycerol-3-phosphate (1)-acyltransferase"/>
    <property type="match status" value="1"/>
</dbReference>
<evidence type="ECO:0000313" key="3">
    <source>
        <dbReference type="Proteomes" id="UP001364156"/>
    </source>
</evidence>
<dbReference type="GO" id="GO:0016746">
    <property type="term" value="F:acyltransferase activity"/>
    <property type="evidence" value="ECO:0007669"/>
    <property type="project" value="UniProtKB-KW"/>
</dbReference>
<keyword evidence="2" id="KW-0808">Transferase</keyword>